<evidence type="ECO:0000313" key="4">
    <source>
        <dbReference type="Proteomes" id="UP000245207"/>
    </source>
</evidence>
<dbReference type="AlphaFoldDB" id="A0A2U1PAF9"/>
<dbReference type="Proteomes" id="UP000245207">
    <property type="component" value="Unassembled WGS sequence"/>
</dbReference>
<keyword evidence="4" id="KW-1185">Reference proteome</keyword>
<gene>
    <name evidence="3" type="ORF">CTI12_AA175300</name>
</gene>
<feature type="compositionally biased region" description="Basic and acidic residues" evidence="1">
    <location>
        <begin position="153"/>
        <end position="169"/>
    </location>
</feature>
<dbReference type="STRING" id="35608.A0A2U1PAF9"/>
<dbReference type="PROSITE" id="PS50812">
    <property type="entry name" value="PWWP"/>
    <property type="match status" value="1"/>
</dbReference>
<dbReference type="EMBL" id="PKPP01001437">
    <property type="protein sequence ID" value="PWA82728.1"/>
    <property type="molecule type" value="Genomic_DNA"/>
</dbReference>
<name>A0A2U1PAF9_ARTAN</name>
<dbReference type="Gene3D" id="2.30.30.140">
    <property type="match status" value="1"/>
</dbReference>
<feature type="domain" description="PWWP" evidence="2">
    <location>
        <begin position="32"/>
        <end position="90"/>
    </location>
</feature>
<evidence type="ECO:0000313" key="3">
    <source>
        <dbReference type="EMBL" id="PWA82728.1"/>
    </source>
</evidence>
<dbReference type="SUPFAM" id="SSF63748">
    <property type="entry name" value="Tudor/PWWP/MBT"/>
    <property type="match status" value="1"/>
</dbReference>
<organism evidence="3 4">
    <name type="scientific">Artemisia annua</name>
    <name type="common">Sweet wormwood</name>
    <dbReference type="NCBI Taxonomy" id="35608"/>
    <lineage>
        <taxon>Eukaryota</taxon>
        <taxon>Viridiplantae</taxon>
        <taxon>Streptophyta</taxon>
        <taxon>Embryophyta</taxon>
        <taxon>Tracheophyta</taxon>
        <taxon>Spermatophyta</taxon>
        <taxon>Magnoliopsida</taxon>
        <taxon>eudicotyledons</taxon>
        <taxon>Gunneridae</taxon>
        <taxon>Pentapetalae</taxon>
        <taxon>asterids</taxon>
        <taxon>campanulids</taxon>
        <taxon>Asterales</taxon>
        <taxon>Asteraceae</taxon>
        <taxon>Asteroideae</taxon>
        <taxon>Anthemideae</taxon>
        <taxon>Artemisiinae</taxon>
        <taxon>Artemisia</taxon>
    </lineage>
</organism>
<protein>
    <submittedName>
        <fullName evidence="3">PWWP-like protein</fullName>
    </submittedName>
</protein>
<dbReference type="OrthoDB" id="641149at2759"/>
<evidence type="ECO:0000259" key="2">
    <source>
        <dbReference type="PROSITE" id="PS50812"/>
    </source>
</evidence>
<dbReference type="Pfam" id="PF00855">
    <property type="entry name" value="PWWP"/>
    <property type="match status" value="1"/>
</dbReference>
<sequence>MGEVAGVTNGTLVENGNGKDTVNVEPSKDLVFGEILWVKLHEGSWWPAQIVDENSVSELNKPISKRSSSDTLVRLYGSYRYKYVDVHISRAEFKRILLEKKFNYAEIMKKSLEEDLPSFKSRKRQQSKNSKSKGTALTEGSRSQTKVSGKKQKTAESHPQTPDKTKSTDIEPSTPDTGFFRPPELSARRMKVMQSLGLVAPLGSPFPRSPTVLN</sequence>
<evidence type="ECO:0000256" key="1">
    <source>
        <dbReference type="SAM" id="MobiDB-lite"/>
    </source>
</evidence>
<proteinExistence type="predicted"/>
<dbReference type="InterPro" id="IPR000313">
    <property type="entry name" value="PWWP_dom"/>
</dbReference>
<comment type="caution">
    <text evidence="3">The sequence shown here is derived from an EMBL/GenBank/DDBJ whole genome shotgun (WGS) entry which is preliminary data.</text>
</comment>
<reference evidence="3 4" key="1">
    <citation type="journal article" date="2018" name="Mol. Plant">
        <title>The genome of Artemisia annua provides insight into the evolution of Asteraceae family and artemisinin biosynthesis.</title>
        <authorList>
            <person name="Shen Q."/>
            <person name="Zhang L."/>
            <person name="Liao Z."/>
            <person name="Wang S."/>
            <person name="Yan T."/>
            <person name="Shi P."/>
            <person name="Liu M."/>
            <person name="Fu X."/>
            <person name="Pan Q."/>
            <person name="Wang Y."/>
            <person name="Lv Z."/>
            <person name="Lu X."/>
            <person name="Zhang F."/>
            <person name="Jiang W."/>
            <person name="Ma Y."/>
            <person name="Chen M."/>
            <person name="Hao X."/>
            <person name="Li L."/>
            <person name="Tang Y."/>
            <person name="Lv G."/>
            <person name="Zhou Y."/>
            <person name="Sun X."/>
            <person name="Brodelius P.E."/>
            <person name="Rose J.K.C."/>
            <person name="Tang K."/>
        </authorList>
    </citation>
    <scope>NUCLEOTIDE SEQUENCE [LARGE SCALE GENOMIC DNA]</scope>
    <source>
        <strain evidence="4">cv. Huhao1</strain>
        <tissue evidence="3">Leaf</tissue>
    </source>
</reference>
<feature type="region of interest" description="Disordered" evidence="1">
    <location>
        <begin position="118"/>
        <end position="186"/>
    </location>
</feature>
<feature type="compositionally biased region" description="Polar residues" evidence="1">
    <location>
        <begin position="138"/>
        <end position="147"/>
    </location>
</feature>
<accession>A0A2U1PAF9</accession>